<keyword evidence="2" id="KW-0808">Transferase</keyword>
<dbReference type="GO" id="GO:0016301">
    <property type="term" value="F:kinase activity"/>
    <property type="evidence" value="ECO:0007669"/>
    <property type="project" value="UniProtKB-KW"/>
</dbReference>
<evidence type="ECO:0000256" key="1">
    <source>
        <dbReference type="SAM" id="MobiDB-lite"/>
    </source>
</evidence>
<accession>A0A077YY10</accession>
<dbReference type="OrthoDB" id="10435318at2759"/>
<evidence type="ECO:0000313" key="3">
    <source>
        <dbReference type="Proteomes" id="UP000030665"/>
    </source>
</evidence>
<dbReference type="AlphaFoldDB" id="A0A077YY10"/>
<dbReference type="EMBL" id="HG805838">
    <property type="protein sequence ID" value="CDW53017.1"/>
    <property type="molecule type" value="Genomic_DNA"/>
</dbReference>
<keyword evidence="3" id="KW-1185">Reference proteome</keyword>
<proteinExistence type="predicted"/>
<gene>
    <name evidence="2" type="ORF">TTRE_0000128001</name>
</gene>
<organism evidence="2 3">
    <name type="scientific">Trichuris trichiura</name>
    <name type="common">Whipworm</name>
    <name type="synonym">Trichocephalus trichiurus</name>
    <dbReference type="NCBI Taxonomy" id="36087"/>
    <lineage>
        <taxon>Eukaryota</taxon>
        <taxon>Metazoa</taxon>
        <taxon>Ecdysozoa</taxon>
        <taxon>Nematoda</taxon>
        <taxon>Enoplea</taxon>
        <taxon>Dorylaimia</taxon>
        <taxon>Trichinellida</taxon>
        <taxon>Trichuridae</taxon>
        <taxon>Trichuris</taxon>
    </lineage>
</organism>
<dbReference type="Proteomes" id="UP000030665">
    <property type="component" value="Unassembled WGS sequence"/>
</dbReference>
<sequence length="113" mass="12048">MSSDGQNADQPPDIVALPIGNNGAQPSGRYGRLRSFPDIDGDVFGGHMVAAKEIGHVRRSARIVVYERTCTVIDKQKCCASTVEMEGSPGTTENRGRFLSQEVLVAAPSSTGR</sequence>
<keyword evidence="2" id="KW-0418">Kinase</keyword>
<name>A0A077YY10_TRITR</name>
<reference evidence="2" key="1">
    <citation type="submission" date="2014-01" db="EMBL/GenBank/DDBJ databases">
        <authorList>
            <person name="Aslett M."/>
        </authorList>
    </citation>
    <scope>NUCLEOTIDE SEQUENCE</scope>
</reference>
<protein>
    <submittedName>
        <fullName evidence="2">TKL protein kinase, variant</fullName>
    </submittedName>
</protein>
<reference evidence="2" key="2">
    <citation type="submission" date="2014-03" db="EMBL/GenBank/DDBJ databases">
        <title>The whipworm genome and dual-species transcriptomics of an intimate host-pathogen interaction.</title>
        <authorList>
            <person name="Foth B.J."/>
            <person name="Tsai I.J."/>
            <person name="Reid A.J."/>
            <person name="Bancroft A.J."/>
            <person name="Nichol S."/>
            <person name="Tracey A."/>
            <person name="Holroyd N."/>
            <person name="Cotton J.A."/>
            <person name="Stanley E.J."/>
            <person name="Zarowiecki M."/>
            <person name="Liu J.Z."/>
            <person name="Huckvale T."/>
            <person name="Cooper P.J."/>
            <person name="Grencis R.K."/>
            <person name="Berriman M."/>
        </authorList>
    </citation>
    <scope>NUCLEOTIDE SEQUENCE [LARGE SCALE GENOMIC DNA]</scope>
</reference>
<feature type="region of interest" description="Disordered" evidence="1">
    <location>
        <begin position="1"/>
        <end position="30"/>
    </location>
</feature>
<evidence type="ECO:0000313" key="2">
    <source>
        <dbReference type="EMBL" id="CDW53017.1"/>
    </source>
</evidence>